<evidence type="ECO:0000256" key="6">
    <source>
        <dbReference type="RuleBase" id="RU003560"/>
    </source>
</evidence>
<dbReference type="PROSITE" id="PS00600">
    <property type="entry name" value="AA_TRANSFER_CLASS_3"/>
    <property type="match status" value="1"/>
</dbReference>
<name>A0ABQ6LJV4_9RHOB</name>
<gene>
    <name evidence="8" type="primary">gabT</name>
    <name evidence="8" type="ORF">LNKW23_27510</name>
</gene>
<keyword evidence="3" id="KW-0032">Aminotransferase</keyword>
<organism evidence="8 9">
    <name type="scientific">Paralimibaculum aggregatum</name>
    <dbReference type="NCBI Taxonomy" id="3036245"/>
    <lineage>
        <taxon>Bacteria</taxon>
        <taxon>Pseudomonadati</taxon>
        <taxon>Pseudomonadota</taxon>
        <taxon>Alphaproteobacteria</taxon>
        <taxon>Rhodobacterales</taxon>
        <taxon>Paracoccaceae</taxon>
        <taxon>Paralimibaculum</taxon>
    </lineage>
</organism>
<dbReference type="CDD" id="cd00610">
    <property type="entry name" value="OAT_like"/>
    <property type="match status" value="1"/>
</dbReference>
<dbReference type="SUPFAM" id="SSF53383">
    <property type="entry name" value="PLP-dependent transferases"/>
    <property type="match status" value="1"/>
</dbReference>
<dbReference type="Pfam" id="PF00202">
    <property type="entry name" value="Aminotran_3"/>
    <property type="match status" value="1"/>
</dbReference>
<dbReference type="Proteomes" id="UP001239909">
    <property type="component" value="Unassembled WGS sequence"/>
</dbReference>
<evidence type="ECO:0000313" key="9">
    <source>
        <dbReference type="Proteomes" id="UP001239909"/>
    </source>
</evidence>
<dbReference type="PANTHER" id="PTHR11986:SF58">
    <property type="entry name" value="LEUCINE_METHIONINE RACEMASE"/>
    <property type="match status" value="1"/>
</dbReference>
<feature type="region of interest" description="Disordered" evidence="7">
    <location>
        <begin position="1"/>
        <end position="30"/>
    </location>
</feature>
<keyword evidence="5 6" id="KW-0663">Pyridoxal phosphate</keyword>
<dbReference type="InterPro" id="IPR015422">
    <property type="entry name" value="PyrdxlP-dep_Trfase_small"/>
</dbReference>
<comment type="cofactor">
    <cofactor evidence="1">
        <name>pyridoxal 5'-phosphate</name>
        <dbReference type="ChEBI" id="CHEBI:597326"/>
    </cofactor>
</comment>
<protein>
    <submittedName>
        <fullName evidence="8">4-aminobutyrate--2-oxoglutarate transaminase</fullName>
    </submittedName>
</protein>
<keyword evidence="4" id="KW-0808">Transferase</keyword>
<feature type="compositionally biased region" description="Basic residues" evidence="7">
    <location>
        <begin position="11"/>
        <end position="27"/>
    </location>
</feature>
<evidence type="ECO:0000256" key="2">
    <source>
        <dbReference type="ARBA" id="ARBA00008954"/>
    </source>
</evidence>
<comment type="caution">
    <text evidence="8">The sequence shown here is derived from an EMBL/GenBank/DDBJ whole genome shotgun (WGS) entry which is preliminary data.</text>
</comment>
<dbReference type="NCBIfam" id="TIGR00700">
    <property type="entry name" value="GABAtrnsam"/>
    <property type="match status" value="1"/>
</dbReference>
<evidence type="ECO:0000313" key="8">
    <source>
        <dbReference type="EMBL" id="GMG83538.1"/>
    </source>
</evidence>
<keyword evidence="9" id="KW-1185">Reference proteome</keyword>
<dbReference type="Gene3D" id="3.90.1150.10">
    <property type="entry name" value="Aspartate Aminotransferase, domain 1"/>
    <property type="match status" value="1"/>
</dbReference>
<evidence type="ECO:0000256" key="3">
    <source>
        <dbReference type="ARBA" id="ARBA00022576"/>
    </source>
</evidence>
<feature type="compositionally biased region" description="Low complexity" evidence="7">
    <location>
        <begin position="1"/>
        <end position="10"/>
    </location>
</feature>
<comment type="similarity">
    <text evidence="2 6">Belongs to the class-III pyridoxal-phosphate-dependent aminotransferase family.</text>
</comment>
<dbReference type="InterPro" id="IPR050103">
    <property type="entry name" value="Class-III_PLP-dep_AT"/>
</dbReference>
<evidence type="ECO:0000256" key="7">
    <source>
        <dbReference type="SAM" id="MobiDB-lite"/>
    </source>
</evidence>
<evidence type="ECO:0000256" key="1">
    <source>
        <dbReference type="ARBA" id="ARBA00001933"/>
    </source>
</evidence>
<dbReference type="EMBL" id="BSYI01000020">
    <property type="protein sequence ID" value="GMG83538.1"/>
    <property type="molecule type" value="Genomic_DNA"/>
</dbReference>
<dbReference type="InterPro" id="IPR005814">
    <property type="entry name" value="Aminotrans_3"/>
</dbReference>
<dbReference type="PIRSF" id="PIRSF000521">
    <property type="entry name" value="Transaminase_4ab_Lys_Orn"/>
    <property type="match status" value="1"/>
</dbReference>
<dbReference type="InterPro" id="IPR015424">
    <property type="entry name" value="PyrdxlP-dep_Trfase"/>
</dbReference>
<evidence type="ECO:0000256" key="5">
    <source>
        <dbReference type="ARBA" id="ARBA00022898"/>
    </source>
</evidence>
<dbReference type="PANTHER" id="PTHR11986">
    <property type="entry name" value="AMINOTRANSFERASE CLASS III"/>
    <property type="match status" value="1"/>
</dbReference>
<sequence>MTTTSRAAPKTTRRRAAPKKAAPKRVAAKAEKAGAEAATLSAPAATAAPAAVPAPAAQVTGSNAALLARRANAVPRGVASAMPFFAERALNAELWDVEGRRFIDFAGGIAVLNTGHCHPKVMDAALEQAQRFTHTSFQVVPYEAYVTLAERLNALAPGVSTKKTLLVTTGAEAVENAVKIARAATGRSAVIAFDGGYHGRTMFTLGLTGKVAPYKTGFGPFPGEIYRAPLPSNRSGLDTDACLAALETLFLTDVAPSQVAAIILEPVLGEGGYIPVPAEMWEGLREICDRHGILLIADEIQSGFGRTGTWFAIEHARVEPDLITVAKSMAGGFPVAGVIGRAEVMDAVAPGGLGGTYGGNPMACAAALAAIDALDAEALLPRSTALGELFRARFAEIGARTAPWRMWDIRGLGAMIAVELVTDFETAAPDAELTKALVDEAQQRGLILLACGMHGNAIRVMVPLTASDEIIEEGLAIFEAALAAAVARVDGARAQAA</sequence>
<evidence type="ECO:0000256" key="4">
    <source>
        <dbReference type="ARBA" id="ARBA00022679"/>
    </source>
</evidence>
<dbReference type="InterPro" id="IPR004632">
    <property type="entry name" value="4NH2But_aminotransferase_bac"/>
</dbReference>
<dbReference type="Gene3D" id="3.40.640.10">
    <property type="entry name" value="Type I PLP-dependent aspartate aminotransferase-like (Major domain)"/>
    <property type="match status" value="1"/>
</dbReference>
<dbReference type="InterPro" id="IPR049704">
    <property type="entry name" value="Aminotrans_3_PPA_site"/>
</dbReference>
<reference evidence="8 9" key="1">
    <citation type="submission" date="2023-04" db="EMBL/GenBank/DDBJ databases">
        <title>Marinoamorphus aggregata gen. nov., sp. Nov., isolate from tissue of brittle star Ophioplocus japonicus.</title>
        <authorList>
            <person name="Kawano K."/>
            <person name="Sawayama S."/>
            <person name="Nakagawa S."/>
        </authorList>
    </citation>
    <scope>NUCLEOTIDE SEQUENCE [LARGE SCALE GENOMIC DNA]</scope>
    <source>
        <strain evidence="8 9">NKW23</strain>
    </source>
</reference>
<dbReference type="RefSeq" id="WP_285672332.1">
    <property type="nucleotide sequence ID" value="NZ_BSYI01000020.1"/>
</dbReference>
<accession>A0ABQ6LJV4</accession>
<dbReference type="InterPro" id="IPR015421">
    <property type="entry name" value="PyrdxlP-dep_Trfase_major"/>
</dbReference>
<proteinExistence type="inferred from homology"/>